<sequence>MNRALQQALANKRLQDVDVATALGVDPKTVQRWCAGRQPRQRHRWALADLLDVAEVDLWPAAVESAASGTATVYPDRSAVPRDVWSSLFASAQEHIDVLVYSGLFLVEDGRLLTTIADRAKAGVRVRLAFGDPESPGVAARGVEEGINDALGAKVRSALILAEPLLDLPGVEGRTHQTVLYNSLYRADSDLLVNTHVHGVGASRAPVLRLRQTGAASMASTYLASFERIWTSATPLGKT</sequence>
<dbReference type="RefSeq" id="WP_345725804.1">
    <property type="nucleotide sequence ID" value="NZ_BAAAYN010000001.1"/>
</dbReference>
<name>A0ABP6SNW9_9ACTN</name>
<dbReference type="InterPro" id="IPR010982">
    <property type="entry name" value="Lambda_DNA-bd_dom_sf"/>
</dbReference>
<reference evidence="2" key="1">
    <citation type="journal article" date="2019" name="Int. J. Syst. Evol. Microbiol.">
        <title>The Global Catalogue of Microorganisms (GCM) 10K type strain sequencing project: providing services to taxonomists for standard genome sequencing and annotation.</title>
        <authorList>
            <consortium name="The Broad Institute Genomics Platform"/>
            <consortium name="The Broad Institute Genome Sequencing Center for Infectious Disease"/>
            <person name="Wu L."/>
            <person name="Ma J."/>
        </authorList>
    </citation>
    <scope>NUCLEOTIDE SEQUENCE [LARGE SCALE GENOMIC DNA]</scope>
    <source>
        <strain evidence="2">JCM 9458</strain>
    </source>
</reference>
<evidence type="ECO:0000313" key="1">
    <source>
        <dbReference type="EMBL" id="GAA3381582.1"/>
    </source>
</evidence>
<comment type="caution">
    <text evidence="1">The sequence shown here is derived from an EMBL/GenBank/DDBJ whole genome shotgun (WGS) entry which is preliminary data.</text>
</comment>
<proteinExistence type="predicted"/>
<gene>
    <name evidence="1" type="ORF">GCM10020369_00080</name>
</gene>
<evidence type="ECO:0000313" key="2">
    <source>
        <dbReference type="Proteomes" id="UP001501676"/>
    </source>
</evidence>
<dbReference type="Gene3D" id="1.10.260.40">
    <property type="entry name" value="lambda repressor-like DNA-binding domains"/>
    <property type="match status" value="1"/>
</dbReference>
<dbReference type="CDD" id="cd00138">
    <property type="entry name" value="PLDc_SF"/>
    <property type="match status" value="1"/>
</dbReference>
<accession>A0ABP6SNW9</accession>
<dbReference type="EMBL" id="BAAAYN010000001">
    <property type="protein sequence ID" value="GAA3381582.1"/>
    <property type="molecule type" value="Genomic_DNA"/>
</dbReference>
<dbReference type="Proteomes" id="UP001501676">
    <property type="component" value="Unassembled WGS sequence"/>
</dbReference>
<protein>
    <submittedName>
        <fullName evidence="1">DUF5919 domain-containing protein</fullName>
    </submittedName>
</protein>
<dbReference type="SUPFAM" id="SSF56024">
    <property type="entry name" value="Phospholipase D/nuclease"/>
    <property type="match status" value="1"/>
</dbReference>
<organism evidence="1 2">
    <name type="scientific">Cryptosporangium minutisporangium</name>
    <dbReference type="NCBI Taxonomy" id="113569"/>
    <lineage>
        <taxon>Bacteria</taxon>
        <taxon>Bacillati</taxon>
        <taxon>Actinomycetota</taxon>
        <taxon>Actinomycetes</taxon>
        <taxon>Cryptosporangiales</taxon>
        <taxon>Cryptosporangiaceae</taxon>
        <taxon>Cryptosporangium</taxon>
    </lineage>
</organism>
<keyword evidence="2" id="KW-1185">Reference proteome</keyword>